<dbReference type="PANTHER" id="PTHR37254">
    <property type="entry name" value="OS01G0100500 PROTEIN"/>
    <property type="match status" value="1"/>
</dbReference>
<evidence type="ECO:0000313" key="2">
    <source>
        <dbReference type="EMBL" id="CAK9182136.1"/>
    </source>
</evidence>
<dbReference type="EMBL" id="CAUOFW020008264">
    <property type="protein sequence ID" value="CAK9182136.1"/>
    <property type="molecule type" value="Genomic_DNA"/>
</dbReference>
<gene>
    <name evidence="2" type="ORF">ILEXP_LOCUS52271</name>
</gene>
<dbReference type="Proteomes" id="UP001642360">
    <property type="component" value="Unassembled WGS sequence"/>
</dbReference>
<evidence type="ECO:0000256" key="1">
    <source>
        <dbReference type="SAM" id="Phobius"/>
    </source>
</evidence>
<accession>A0ABC8UM89</accession>
<feature type="transmembrane region" description="Helical" evidence="1">
    <location>
        <begin position="124"/>
        <end position="143"/>
    </location>
</feature>
<keyword evidence="1" id="KW-1133">Transmembrane helix</keyword>
<keyword evidence="3" id="KW-1185">Reference proteome</keyword>
<keyword evidence="1" id="KW-0472">Membrane</keyword>
<dbReference type="AlphaFoldDB" id="A0ABC8UM89"/>
<sequence>MASVQCPSNSFRYNTTLCACNPGYLYNATTKSCDLFSVYGNEWMMDSGVGYSITFPATIFSFDSIKKFTQSQAVFLEATVIMLLSWLAFCFFVRFGNLGDGRTIWFKIRWWISRLDVCFATRHWLVILFLPMYLYMYVCGYSLTNEINALAKLVESEGETSPKKKESKG</sequence>
<keyword evidence="1" id="KW-0812">Transmembrane</keyword>
<organism evidence="2 3">
    <name type="scientific">Ilex paraguariensis</name>
    <name type="common">yerba mate</name>
    <dbReference type="NCBI Taxonomy" id="185542"/>
    <lineage>
        <taxon>Eukaryota</taxon>
        <taxon>Viridiplantae</taxon>
        <taxon>Streptophyta</taxon>
        <taxon>Embryophyta</taxon>
        <taxon>Tracheophyta</taxon>
        <taxon>Spermatophyta</taxon>
        <taxon>Magnoliopsida</taxon>
        <taxon>eudicotyledons</taxon>
        <taxon>Gunneridae</taxon>
        <taxon>Pentapetalae</taxon>
        <taxon>asterids</taxon>
        <taxon>campanulids</taxon>
        <taxon>Aquifoliales</taxon>
        <taxon>Aquifoliaceae</taxon>
        <taxon>Ilex</taxon>
    </lineage>
</organism>
<evidence type="ECO:0000313" key="3">
    <source>
        <dbReference type="Proteomes" id="UP001642360"/>
    </source>
</evidence>
<proteinExistence type="predicted"/>
<feature type="transmembrane region" description="Helical" evidence="1">
    <location>
        <begin position="74"/>
        <end position="95"/>
    </location>
</feature>
<name>A0ABC8UM89_9AQUA</name>
<protein>
    <submittedName>
        <fullName evidence="2">Uncharacterized protein</fullName>
    </submittedName>
</protein>
<reference evidence="2 3" key="1">
    <citation type="submission" date="2024-02" db="EMBL/GenBank/DDBJ databases">
        <authorList>
            <person name="Vignale AGUSTIN F."/>
            <person name="Sosa J E."/>
            <person name="Modenutti C."/>
        </authorList>
    </citation>
    <scope>NUCLEOTIDE SEQUENCE [LARGE SCALE GENOMIC DNA]</scope>
</reference>
<dbReference type="PANTHER" id="PTHR37254:SF1">
    <property type="entry name" value="OS01G0100500 PROTEIN"/>
    <property type="match status" value="1"/>
</dbReference>
<comment type="caution">
    <text evidence="2">The sequence shown here is derived from an EMBL/GenBank/DDBJ whole genome shotgun (WGS) entry which is preliminary data.</text>
</comment>